<comment type="similarity">
    <text evidence="8">Belongs to the RNR ribonuclease family. DIS3L2 subfamily.</text>
</comment>
<dbReference type="Pfam" id="PF00773">
    <property type="entry name" value="RNB"/>
    <property type="match status" value="1"/>
</dbReference>
<dbReference type="Gene3D" id="2.40.50.140">
    <property type="entry name" value="Nucleic acid-binding proteins"/>
    <property type="match status" value="1"/>
</dbReference>
<evidence type="ECO:0000256" key="2">
    <source>
        <dbReference type="ARBA" id="ARBA00022722"/>
    </source>
</evidence>
<keyword evidence="3 8" id="KW-0479">Metal-binding</keyword>
<gene>
    <name evidence="11" type="ORF">MCOR_29593</name>
</gene>
<evidence type="ECO:0000313" key="12">
    <source>
        <dbReference type="Proteomes" id="UP000507470"/>
    </source>
</evidence>
<evidence type="ECO:0000313" key="11">
    <source>
        <dbReference type="EMBL" id="CAC5394876.1"/>
    </source>
</evidence>
<feature type="domain" description="RNB" evidence="10">
    <location>
        <begin position="430"/>
        <end position="780"/>
    </location>
</feature>
<keyword evidence="7 8" id="KW-0694">RNA-binding</keyword>
<dbReference type="Gene3D" id="2.40.50.690">
    <property type="match status" value="1"/>
</dbReference>
<evidence type="ECO:0000256" key="7">
    <source>
        <dbReference type="ARBA" id="ARBA00022884"/>
    </source>
</evidence>
<dbReference type="Pfam" id="PF17849">
    <property type="entry name" value="OB_Dis3"/>
    <property type="match status" value="1"/>
</dbReference>
<comment type="cofactor">
    <cofactor evidence="8">
        <name>Mg(2+)</name>
        <dbReference type="ChEBI" id="CHEBI:18420"/>
    </cofactor>
    <cofactor evidence="8">
        <name>Mn(2+)</name>
        <dbReference type="ChEBI" id="CHEBI:29035"/>
    </cofactor>
</comment>
<dbReference type="SUPFAM" id="SSF50249">
    <property type="entry name" value="Nucleic acid-binding proteins"/>
    <property type="match status" value="2"/>
</dbReference>
<evidence type="ECO:0000256" key="6">
    <source>
        <dbReference type="ARBA" id="ARBA00022842"/>
    </source>
</evidence>
<keyword evidence="2 8" id="KW-0540">Nuclease</keyword>
<dbReference type="EMBL" id="CACVKT020005394">
    <property type="protein sequence ID" value="CAC5394876.1"/>
    <property type="molecule type" value="Genomic_DNA"/>
</dbReference>
<feature type="compositionally biased region" description="Polar residues" evidence="9">
    <location>
        <begin position="209"/>
        <end position="236"/>
    </location>
</feature>
<keyword evidence="6 8" id="KW-0460">Magnesium</keyword>
<dbReference type="GO" id="GO:0000956">
    <property type="term" value="P:nuclear-transcribed mRNA catabolic process"/>
    <property type="evidence" value="ECO:0007669"/>
    <property type="project" value="UniProtKB-UniRule"/>
</dbReference>
<evidence type="ECO:0000256" key="5">
    <source>
        <dbReference type="ARBA" id="ARBA00022839"/>
    </source>
</evidence>
<evidence type="ECO:0000259" key="10">
    <source>
        <dbReference type="SMART" id="SM00955"/>
    </source>
</evidence>
<dbReference type="GO" id="GO:0046872">
    <property type="term" value="F:metal ion binding"/>
    <property type="evidence" value="ECO:0007669"/>
    <property type="project" value="UniProtKB-KW"/>
</dbReference>
<dbReference type="InterPro" id="IPR028591">
    <property type="entry name" value="DIS3L2"/>
</dbReference>
<dbReference type="Pfam" id="PF17216">
    <property type="entry name" value="Rrp44_CSD1"/>
    <property type="match status" value="1"/>
</dbReference>
<reference evidence="11 12" key="1">
    <citation type="submission" date="2020-06" db="EMBL/GenBank/DDBJ databases">
        <authorList>
            <person name="Li R."/>
            <person name="Bekaert M."/>
        </authorList>
    </citation>
    <scope>NUCLEOTIDE SEQUENCE [LARGE SCALE GENOMIC DNA]</scope>
    <source>
        <strain evidence="12">wild</strain>
    </source>
</reference>
<dbReference type="Pfam" id="PF17877">
    <property type="entry name" value="Dis3l2_C_term"/>
    <property type="match status" value="1"/>
</dbReference>
<dbReference type="OrthoDB" id="372421at2759"/>
<dbReference type="FunFam" id="2.40.50.700:FF:000003">
    <property type="entry name" value="DIS3-like exonuclease 2"/>
    <property type="match status" value="1"/>
</dbReference>
<proteinExistence type="inferred from homology"/>
<dbReference type="HAMAP" id="MF_03045">
    <property type="entry name" value="DIS3L2"/>
    <property type="match status" value="1"/>
</dbReference>
<dbReference type="InterPro" id="IPR033771">
    <property type="entry name" value="Rrp44_CSD1"/>
</dbReference>
<dbReference type="Gene3D" id="2.40.50.700">
    <property type="match status" value="1"/>
</dbReference>
<keyword evidence="12" id="KW-1185">Reference proteome</keyword>
<dbReference type="GO" id="GO:0000932">
    <property type="term" value="C:P-body"/>
    <property type="evidence" value="ECO:0007669"/>
    <property type="project" value="UniProtKB-SubCell"/>
</dbReference>
<accession>A0A6J8CH96</accession>
<dbReference type="EC" id="3.1.13.-" evidence="8"/>
<keyword evidence="1 8" id="KW-0963">Cytoplasm</keyword>
<name>A0A6J8CH96_MYTCO</name>
<dbReference type="InterPro" id="IPR050180">
    <property type="entry name" value="RNR_Ribonuclease"/>
</dbReference>
<feature type="region of interest" description="Disordered" evidence="9">
    <location>
        <begin position="81"/>
        <end position="113"/>
    </location>
</feature>
<dbReference type="Proteomes" id="UP000507470">
    <property type="component" value="Unassembled WGS sequence"/>
</dbReference>
<dbReference type="InterPro" id="IPR022966">
    <property type="entry name" value="RNase_II/R_CS"/>
</dbReference>
<dbReference type="PROSITE" id="PS01175">
    <property type="entry name" value="RIBONUCLEASE_II"/>
    <property type="match status" value="1"/>
</dbReference>
<dbReference type="GO" id="GO:1990074">
    <property type="term" value="P:polyuridylation-dependent mRNA catabolic process"/>
    <property type="evidence" value="ECO:0007669"/>
    <property type="project" value="UniProtKB-UniRule"/>
</dbReference>
<dbReference type="GO" id="GO:0010587">
    <property type="term" value="P:miRNA catabolic process"/>
    <property type="evidence" value="ECO:0007669"/>
    <property type="project" value="TreeGrafter"/>
</dbReference>
<dbReference type="GO" id="GO:0008266">
    <property type="term" value="F:poly(U) RNA binding"/>
    <property type="evidence" value="ECO:0007669"/>
    <property type="project" value="UniProtKB-ARBA"/>
</dbReference>
<dbReference type="InterPro" id="IPR041505">
    <property type="entry name" value="Dis3_CSD2"/>
</dbReference>
<dbReference type="AlphaFoldDB" id="A0A6J8CH96"/>
<dbReference type="PANTHER" id="PTHR23355:SF9">
    <property type="entry name" value="DIS3-LIKE EXONUCLEASE 2"/>
    <property type="match status" value="1"/>
</dbReference>
<sequence>MSPEDLQRGLKLGHIIQGPIRINPKNYEDAYIPHPDGVSDIFVCGMKERNRALNGDIVAVVLHDRDNWKIHVKNLKDLEEKHQEVESNSKPNDDSQSVVTQRIEGQSESDSEPDVIIESEEIIDLTTNSISESQSAANLSISSDQNIDQSCDSKSITADELPVSSLATKSVSSAFCTDSQENASTELKNVQVVTNQLADISIDAKDMKTINSVPNTPQNDNNMSGTPLTDKSTTPHSKTEDKKERRSHRGRNSSQKNYSTLQEVMKEGSEVVKNLFTTDDTVKSNSANRVLQRTGKVVSIIEPKHSRACTGHIHLMADRNPDTALFKPLDHRLPRIIIPMDNCPKDFTFRPEDHVNTLFICRITEWKEDSMYAHGELMRSLGEAGEIEPETEGILIENDVDYSEFTEEMLSTLPVQTLPWQIPDGEITKRQDYRKQCVFTIDPATARDLDDALSCEKLDDGTYNVGVHIADVSYFLKEDTSLDKRARFRATSVYLVQKVIPMLPRILCEELCSLNPNQDRLTFSVVWNMSEKGEIYGEWFGRTVIRSCVKLSYQHAQGFIEEPDREWTEEELPPISDGYPISQIKDTVHNLQMIAKNLRKARFDEGALRLDQVKLQFTLDKDTGMPNGYSVYKQKDSNRLVEEFMLLANMAVAHKIKKDFPDKAFLRRHPPPQSKMVDDLVELCNNLGFPIDPSSAGTLQRSLWRYADDDNMSIARMQVLVSMCSKPMQNAKYFCTGCIDDEELYRHYALNVPLYTHFTSPIRRYADVMVHRNLAAALGYSDLSEKSMVAIQSIAENCNDRKTNSKRASELSSELFFAVFVKTAGPFEETGMVMGVLDKAFDVFILKFGVTKRVYCDKLAIKDKLHTKEQKNPILTLYWEPTVENGTGAVQKISIFTIVTCVLKPGELPLQWMAIIKPPAV</sequence>
<feature type="site" description="Important for catalytic activity" evidence="8">
    <location>
        <position position="450"/>
    </location>
</feature>
<evidence type="ECO:0000256" key="1">
    <source>
        <dbReference type="ARBA" id="ARBA00022490"/>
    </source>
</evidence>
<evidence type="ECO:0000256" key="3">
    <source>
        <dbReference type="ARBA" id="ARBA00022723"/>
    </source>
</evidence>
<comment type="function">
    <text evidence="8">3'-5'-exoribonuclease that specifically recognizes RNAs polyuridylated at their 3' end and mediates their degradation. Component of an exosome-independent RNA degradation pathway that mediates degradation of cytoplasmic mRNAs that have been deadenylated and subsequently uridylated at their 3'.</text>
</comment>
<feature type="compositionally biased region" description="Polar residues" evidence="9">
    <location>
        <begin position="94"/>
        <end position="106"/>
    </location>
</feature>
<evidence type="ECO:0000256" key="9">
    <source>
        <dbReference type="SAM" id="MobiDB-lite"/>
    </source>
</evidence>
<feature type="compositionally biased region" description="Basic and acidic residues" evidence="9">
    <location>
        <begin position="81"/>
        <end position="93"/>
    </location>
</feature>
<dbReference type="InterPro" id="IPR001900">
    <property type="entry name" value="RNase_II/R"/>
</dbReference>
<organism evidence="11 12">
    <name type="scientific">Mytilus coruscus</name>
    <name type="common">Sea mussel</name>
    <dbReference type="NCBI Taxonomy" id="42192"/>
    <lineage>
        <taxon>Eukaryota</taxon>
        <taxon>Metazoa</taxon>
        <taxon>Spiralia</taxon>
        <taxon>Lophotrochozoa</taxon>
        <taxon>Mollusca</taxon>
        <taxon>Bivalvia</taxon>
        <taxon>Autobranchia</taxon>
        <taxon>Pteriomorphia</taxon>
        <taxon>Mytilida</taxon>
        <taxon>Mytiloidea</taxon>
        <taxon>Mytilidae</taxon>
        <taxon>Mytilinae</taxon>
        <taxon>Mytilus</taxon>
    </lineage>
</organism>
<keyword evidence="5 8" id="KW-0269">Exonuclease</keyword>
<feature type="binding site" evidence="8">
    <location>
        <position position="451"/>
    </location>
    <ligand>
        <name>Mg(2+)</name>
        <dbReference type="ChEBI" id="CHEBI:18420"/>
    </ligand>
</feature>
<feature type="region of interest" description="Disordered" evidence="9">
    <location>
        <begin position="208"/>
        <end position="259"/>
    </location>
</feature>
<dbReference type="GO" id="GO:0000175">
    <property type="term" value="F:3'-5'-RNA exonuclease activity"/>
    <property type="evidence" value="ECO:0007669"/>
    <property type="project" value="UniProtKB-UniRule"/>
</dbReference>
<keyword evidence="8" id="KW-0464">Manganese</keyword>
<dbReference type="InterPro" id="IPR012340">
    <property type="entry name" value="NA-bd_OB-fold"/>
</dbReference>
<protein>
    <recommendedName>
        <fullName evidence="8">DIS3-like exonuclease 2</fullName>
        <ecNumber evidence="8">3.1.13.-</ecNumber>
    </recommendedName>
</protein>
<dbReference type="PANTHER" id="PTHR23355">
    <property type="entry name" value="RIBONUCLEASE"/>
    <property type="match status" value="1"/>
</dbReference>
<evidence type="ECO:0000256" key="8">
    <source>
        <dbReference type="HAMAP-Rule" id="MF_03045"/>
    </source>
</evidence>
<keyword evidence="4 8" id="KW-0378">Hydrolase</keyword>
<dbReference type="SMART" id="SM00955">
    <property type="entry name" value="RNB"/>
    <property type="match status" value="1"/>
</dbReference>
<comment type="subcellular location">
    <subcellularLocation>
        <location evidence="8">Cytoplasm</location>
    </subcellularLocation>
    <subcellularLocation>
        <location evidence="8">Cytoplasm</location>
        <location evidence="8">P-body</location>
    </subcellularLocation>
</comment>
<evidence type="ECO:0000256" key="4">
    <source>
        <dbReference type="ARBA" id="ARBA00022801"/>
    </source>
</evidence>
<feature type="binding site" evidence="8">
    <location>
        <position position="442"/>
    </location>
    <ligand>
        <name>Mg(2+)</name>
        <dbReference type="ChEBI" id="CHEBI:18420"/>
    </ligand>
</feature>
<dbReference type="InterPro" id="IPR041093">
    <property type="entry name" value="Dis3l2-like_C"/>
</dbReference>